<evidence type="ECO:0000256" key="1">
    <source>
        <dbReference type="SAM" id="MobiDB-lite"/>
    </source>
</evidence>
<evidence type="ECO:0000313" key="2">
    <source>
        <dbReference type="EMBL" id="SEF78338.1"/>
    </source>
</evidence>
<reference evidence="2 3" key="1">
    <citation type="submission" date="2016-10" db="EMBL/GenBank/DDBJ databases">
        <authorList>
            <person name="de Groot N.N."/>
        </authorList>
    </citation>
    <scope>NUCLEOTIDE SEQUENCE [LARGE SCALE GENOMIC DNA]</scope>
    <source>
        <strain evidence="2 3">CGMCC 1.10331</strain>
    </source>
</reference>
<keyword evidence="3" id="KW-1185">Reference proteome</keyword>
<evidence type="ECO:0008006" key="4">
    <source>
        <dbReference type="Google" id="ProtNLM"/>
    </source>
</evidence>
<name>A0A1H5UV84_9EURY</name>
<proteinExistence type="predicted"/>
<feature type="region of interest" description="Disordered" evidence="1">
    <location>
        <begin position="1"/>
        <end position="34"/>
    </location>
</feature>
<sequence length="113" mass="11680">MGAETDPDGGVTQSDRSDGVSESDRVTDRLSIPDDATDEEAAAIAAAVAAHVADGERAAAAAAAATARSVPTWNGEKWTFAGRVAASSGRRVRRVPDGAPREKWTAAARADRF</sequence>
<evidence type="ECO:0000313" key="3">
    <source>
        <dbReference type="Proteomes" id="UP000236740"/>
    </source>
</evidence>
<dbReference type="Proteomes" id="UP000236740">
    <property type="component" value="Unassembled WGS sequence"/>
</dbReference>
<feature type="compositionally biased region" description="Basic and acidic residues" evidence="1">
    <location>
        <begin position="15"/>
        <end position="32"/>
    </location>
</feature>
<dbReference type="Pfam" id="PF26062">
    <property type="entry name" value="DUF8022"/>
    <property type="match status" value="1"/>
</dbReference>
<dbReference type="GeneID" id="39857253"/>
<gene>
    <name evidence="2" type="ORF">SAMN04488133_0722</name>
</gene>
<dbReference type="InterPro" id="IPR058335">
    <property type="entry name" value="PccX"/>
</dbReference>
<accession>A0A1H5UV84</accession>
<protein>
    <recommendedName>
        <fullName evidence="4">Acc operon protein</fullName>
    </recommendedName>
</protein>
<dbReference type="EMBL" id="FNVN01000001">
    <property type="protein sequence ID" value="SEF78338.1"/>
    <property type="molecule type" value="Genomic_DNA"/>
</dbReference>
<dbReference type="AlphaFoldDB" id="A0A1H5UV84"/>
<organism evidence="2 3">
    <name type="scientific">Halobellus limi</name>
    <dbReference type="NCBI Taxonomy" id="699433"/>
    <lineage>
        <taxon>Archaea</taxon>
        <taxon>Methanobacteriati</taxon>
        <taxon>Methanobacteriota</taxon>
        <taxon>Stenosarchaea group</taxon>
        <taxon>Halobacteria</taxon>
        <taxon>Halobacteriales</taxon>
        <taxon>Haloferacaceae</taxon>
        <taxon>Halobellus</taxon>
    </lineage>
</organism>
<dbReference type="RefSeq" id="WP_235010725.1">
    <property type="nucleotide sequence ID" value="NZ_CP031311.1"/>
</dbReference>